<name>A0AAE3J4B0_9FIRM</name>
<evidence type="ECO:0000256" key="3">
    <source>
        <dbReference type="ARBA" id="ARBA00023163"/>
    </source>
</evidence>
<proteinExistence type="predicted"/>
<dbReference type="GO" id="GO:0043565">
    <property type="term" value="F:sequence-specific DNA binding"/>
    <property type="evidence" value="ECO:0007669"/>
    <property type="project" value="InterPro"/>
</dbReference>
<dbReference type="InterPro" id="IPR014710">
    <property type="entry name" value="RmlC-like_jellyroll"/>
</dbReference>
<dbReference type="RefSeq" id="WP_227613907.1">
    <property type="nucleotide sequence ID" value="NZ_JAJEPR010000001.1"/>
</dbReference>
<keyword evidence="6" id="KW-1185">Reference proteome</keyword>
<dbReference type="PANTHER" id="PTHR43280:SF34">
    <property type="entry name" value="ARAC-FAMILY TRANSCRIPTIONAL REGULATOR"/>
    <property type="match status" value="1"/>
</dbReference>
<dbReference type="InterPro" id="IPR011051">
    <property type="entry name" value="RmlC_Cupin_sf"/>
</dbReference>
<evidence type="ECO:0000256" key="1">
    <source>
        <dbReference type="ARBA" id="ARBA00023015"/>
    </source>
</evidence>
<sequence>MKNLFEYSDILHSPIEAFTCATENFHLPVEAHWHYFMEVIYLQEGSVLVTCNDACKRVEAGSVMFFPPQAVHAIYADGGKRFRYFCIKFNMNRIRLTGSYLPDLNLAFRRVGALPCPPILFTPKDLPGVDLGGFFEDVEREYREKQYGYDASIYSSFASLMLRILRIWHCQGISLDLEASSETEENRIQDILVYIDRHSQENINIEELAHHYNMSYSYFAKMFLKYYGQSCKQYIEFIRLNKVENFLLFTDYDLNYIAAETGFADCSHLIRTFKKHYQITPKQFRLRSRTIGNGLVPEETRAAGN</sequence>
<dbReference type="Pfam" id="PF12833">
    <property type="entry name" value="HTH_18"/>
    <property type="match status" value="1"/>
</dbReference>
<dbReference type="SUPFAM" id="SSF51182">
    <property type="entry name" value="RmlC-like cupins"/>
    <property type="match status" value="1"/>
</dbReference>
<keyword evidence="1" id="KW-0805">Transcription regulation</keyword>
<reference evidence="5 6" key="1">
    <citation type="submission" date="2021-10" db="EMBL/GenBank/DDBJ databases">
        <title>Anaerobic single-cell dispensing facilitates the cultivation of human gut bacteria.</title>
        <authorList>
            <person name="Afrizal A."/>
        </authorList>
    </citation>
    <scope>NUCLEOTIDE SEQUENCE [LARGE SCALE GENOMIC DNA]</scope>
    <source>
        <strain evidence="5 6">CLA-AA-H277</strain>
    </source>
</reference>
<dbReference type="GO" id="GO:0003700">
    <property type="term" value="F:DNA-binding transcription factor activity"/>
    <property type="evidence" value="ECO:0007669"/>
    <property type="project" value="InterPro"/>
</dbReference>
<dbReference type="EMBL" id="JAJEPR010000001">
    <property type="protein sequence ID" value="MCC2188263.1"/>
    <property type="molecule type" value="Genomic_DNA"/>
</dbReference>
<dbReference type="Pfam" id="PF02311">
    <property type="entry name" value="AraC_binding"/>
    <property type="match status" value="1"/>
</dbReference>
<dbReference type="SMART" id="SM00342">
    <property type="entry name" value="HTH_ARAC"/>
    <property type="match status" value="1"/>
</dbReference>
<gene>
    <name evidence="5" type="ORF">LKD71_00260</name>
</gene>
<dbReference type="Proteomes" id="UP001197875">
    <property type="component" value="Unassembled WGS sequence"/>
</dbReference>
<organism evidence="5 6">
    <name type="scientific">Fusicatenibacter faecihominis</name>
    <dbReference type="NCBI Taxonomy" id="2881276"/>
    <lineage>
        <taxon>Bacteria</taxon>
        <taxon>Bacillati</taxon>
        <taxon>Bacillota</taxon>
        <taxon>Clostridia</taxon>
        <taxon>Lachnospirales</taxon>
        <taxon>Lachnospiraceae</taxon>
        <taxon>Fusicatenibacter</taxon>
    </lineage>
</organism>
<dbReference type="CDD" id="cd02208">
    <property type="entry name" value="cupin_RmlC-like"/>
    <property type="match status" value="1"/>
</dbReference>
<dbReference type="AlphaFoldDB" id="A0AAE3J4B0"/>
<comment type="caution">
    <text evidence="5">The sequence shown here is derived from an EMBL/GenBank/DDBJ whole genome shotgun (WGS) entry which is preliminary data.</text>
</comment>
<dbReference type="InterPro" id="IPR009057">
    <property type="entry name" value="Homeodomain-like_sf"/>
</dbReference>
<evidence type="ECO:0000256" key="2">
    <source>
        <dbReference type="ARBA" id="ARBA00023125"/>
    </source>
</evidence>
<dbReference type="InterPro" id="IPR018060">
    <property type="entry name" value="HTH_AraC"/>
</dbReference>
<dbReference type="SUPFAM" id="SSF46689">
    <property type="entry name" value="Homeodomain-like"/>
    <property type="match status" value="2"/>
</dbReference>
<evidence type="ECO:0000313" key="6">
    <source>
        <dbReference type="Proteomes" id="UP001197875"/>
    </source>
</evidence>
<dbReference type="InterPro" id="IPR018062">
    <property type="entry name" value="HTH_AraC-typ_CS"/>
</dbReference>
<dbReference type="Gene3D" id="2.60.120.10">
    <property type="entry name" value="Jelly Rolls"/>
    <property type="match status" value="1"/>
</dbReference>
<feature type="domain" description="HTH araC/xylS-type" evidence="4">
    <location>
        <begin position="189"/>
        <end position="287"/>
    </location>
</feature>
<dbReference type="Gene3D" id="1.10.10.60">
    <property type="entry name" value="Homeodomain-like"/>
    <property type="match status" value="2"/>
</dbReference>
<dbReference type="PROSITE" id="PS01124">
    <property type="entry name" value="HTH_ARAC_FAMILY_2"/>
    <property type="match status" value="1"/>
</dbReference>
<protein>
    <submittedName>
        <fullName evidence="5">AraC family transcriptional regulator</fullName>
    </submittedName>
</protein>
<keyword evidence="3" id="KW-0804">Transcription</keyword>
<accession>A0AAE3J4B0</accession>
<dbReference type="PROSITE" id="PS00041">
    <property type="entry name" value="HTH_ARAC_FAMILY_1"/>
    <property type="match status" value="1"/>
</dbReference>
<evidence type="ECO:0000259" key="4">
    <source>
        <dbReference type="PROSITE" id="PS01124"/>
    </source>
</evidence>
<evidence type="ECO:0000313" key="5">
    <source>
        <dbReference type="EMBL" id="MCC2188263.1"/>
    </source>
</evidence>
<dbReference type="InterPro" id="IPR003313">
    <property type="entry name" value="AraC-bd"/>
</dbReference>
<keyword evidence="2" id="KW-0238">DNA-binding</keyword>
<dbReference type="PANTHER" id="PTHR43280">
    <property type="entry name" value="ARAC-FAMILY TRANSCRIPTIONAL REGULATOR"/>
    <property type="match status" value="1"/>
</dbReference>